<name>A0A9D4ST98_RHISA</name>
<dbReference type="EMBL" id="JABSTV010001252">
    <property type="protein sequence ID" value="KAH7946768.1"/>
    <property type="molecule type" value="Genomic_DNA"/>
</dbReference>
<dbReference type="Pfam" id="PF00685">
    <property type="entry name" value="Sulfotransfer_1"/>
    <property type="match status" value="1"/>
</dbReference>
<dbReference type="InterPro" id="IPR027417">
    <property type="entry name" value="P-loop_NTPase"/>
</dbReference>
<comment type="caution">
    <text evidence="2">The sequence shown here is derived from an EMBL/GenBank/DDBJ whole genome shotgun (WGS) entry which is preliminary data.</text>
</comment>
<keyword evidence="3" id="KW-1185">Reference proteome</keyword>
<evidence type="ECO:0000259" key="1">
    <source>
        <dbReference type="Pfam" id="PF00685"/>
    </source>
</evidence>
<reference evidence="2" key="2">
    <citation type="submission" date="2021-09" db="EMBL/GenBank/DDBJ databases">
        <authorList>
            <person name="Jia N."/>
            <person name="Wang J."/>
            <person name="Shi W."/>
            <person name="Du L."/>
            <person name="Sun Y."/>
            <person name="Zhan W."/>
            <person name="Jiang J."/>
            <person name="Wang Q."/>
            <person name="Zhang B."/>
            <person name="Ji P."/>
            <person name="Sakyi L.B."/>
            <person name="Cui X."/>
            <person name="Yuan T."/>
            <person name="Jiang B."/>
            <person name="Yang W."/>
            <person name="Lam T.T.-Y."/>
            <person name="Chang Q."/>
            <person name="Ding S."/>
            <person name="Wang X."/>
            <person name="Zhu J."/>
            <person name="Ruan X."/>
            <person name="Zhao L."/>
            <person name="Wei J."/>
            <person name="Que T."/>
            <person name="Du C."/>
            <person name="Cheng J."/>
            <person name="Dai P."/>
            <person name="Han X."/>
            <person name="Huang E."/>
            <person name="Gao Y."/>
            <person name="Liu J."/>
            <person name="Shao H."/>
            <person name="Ye R."/>
            <person name="Li L."/>
            <person name="Wei W."/>
            <person name="Wang X."/>
            <person name="Wang C."/>
            <person name="Huo Q."/>
            <person name="Li W."/>
            <person name="Guo W."/>
            <person name="Chen H."/>
            <person name="Chen S."/>
            <person name="Zhou L."/>
            <person name="Zhou L."/>
            <person name="Ni X."/>
            <person name="Tian J."/>
            <person name="Zhou Y."/>
            <person name="Sheng Y."/>
            <person name="Liu T."/>
            <person name="Pan Y."/>
            <person name="Xia L."/>
            <person name="Li J."/>
            <person name="Zhao F."/>
            <person name="Cao W."/>
        </authorList>
    </citation>
    <scope>NUCLEOTIDE SEQUENCE</scope>
    <source>
        <strain evidence="2">Rsan-2018</strain>
        <tissue evidence="2">Larvae</tissue>
    </source>
</reference>
<evidence type="ECO:0000313" key="3">
    <source>
        <dbReference type="Proteomes" id="UP000821837"/>
    </source>
</evidence>
<feature type="domain" description="Sulfotransferase" evidence="1">
    <location>
        <begin position="25"/>
        <end position="73"/>
    </location>
</feature>
<organism evidence="2 3">
    <name type="scientific">Rhipicephalus sanguineus</name>
    <name type="common">Brown dog tick</name>
    <name type="synonym">Ixodes sanguineus</name>
    <dbReference type="NCBI Taxonomy" id="34632"/>
    <lineage>
        <taxon>Eukaryota</taxon>
        <taxon>Metazoa</taxon>
        <taxon>Ecdysozoa</taxon>
        <taxon>Arthropoda</taxon>
        <taxon>Chelicerata</taxon>
        <taxon>Arachnida</taxon>
        <taxon>Acari</taxon>
        <taxon>Parasitiformes</taxon>
        <taxon>Ixodida</taxon>
        <taxon>Ixodoidea</taxon>
        <taxon>Ixodidae</taxon>
        <taxon>Rhipicephalinae</taxon>
        <taxon>Rhipicephalus</taxon>
        <taxon>Rhipicephalus</taxon>
    </lineage>
</organism>
<dbReference type="VEuPathDB" id="VectorBase:RSAN_048300"/>
<reference evidence="2" key="1">
    <citation type="journal article" date="2020" name="Cell">
        <title>Large-Scale Comparative Analyses of Tick Genomes Elucidate Their Genetic Diversity and Vector Capacities.</title>
        <authorList>
            <consortium name="Tick Genome and Microbiome Consortium (TIGMIC)"/>
            <person name="Jia N."/>
            <person name="Wang J."/>
            <person name="Shi W."/>
            <person name="Du L."/>
            <person name="Sun Y."/>
            <person name="Zhan W."/>
            <person name="Jiang J.F."/>
            <person name="Wang Q."/>
            <person name="Zhang B."/>
            <person name="Ji P."/>
            <person name="Bell-Sakyi L."/>
            <person name="Cui X.M."/>
            <person name="Yuan T.T."/>
            <person name="Jiang B.G."/>
            <person name="Yang W.F."/>
            <person name="Lam T.T."/>
            <person name="Chang Q.C."/>
            <person name="Ding S.J."/>
            <person name="Wang X.J."/>
            <person name="Zhu J.G."/>
            <person name="Ruan X.D."/>
            <person name="Zhao L."/>
            <person name="Wei J.T."/>
            <person name="Ye R.Z."/>
            <person name="Que T.C."/>
            <person name="Du C.H."/>
            <person name="Zhou Y.H."/>
            <person name="Cheng J.X."/>
            <person name="Dai P.F."/>
            <person name="Guo W.B."/>
            <person name="Han X.H."/>
            <person name="Huang E.J."/>
            <person name="Li L.F."/>
            <person name="Wei W."/>
            <person name="Gao Y.C."/>
            <person name="Liu J.Z."/>
            <person name="Shao H.Z."/>
            <person name="Wang X."/>
            <person name="Wang C.C."/>
            <person name="Yang T.C."/>
            <person name="Huo Q.B."/>
            <person name="Li W."/>
            <person name="Chen H.Y."/>
            <person name="Chen S.E."/>
            <person name="Zhou L.G."/>
            <person name="Ni X.B."/>
            <person name="Tian J.H."/>
            <person name="Sheng Y."/>
            <person name="Liu T."/>
            <person name="Pan Y.S."/>
            <person name="Xia L.Y."/>
            <person name="Li J."/>
            <person name="Zhao F."/>
            <person name="Cao W.C."/>
        </authorList>
    </citation>
    <scope>NUCLEOTIDE SEQUENCE</scope>
    <source>
        <strain evidence="2">Rsan-2018</strain>
    </source>
</reference>
<dbReference type="Proteomes" id="UP000821837">
    <property type="component" value="Chromosome 6"/>
</dbReference>
<dbReference type="AlphaFoldDB" id="A0A9D4ST98"/>
<dbReference type="SUPFAM" id="SSF52540">
    <property type="entry name" value="P-loop containing nucleoside triphosphate hydrolases"/>
    <property type="match status" value="1"/>
</dbReference>
<dbReference type="InterPro" id="IPR000863">
    <property type="entry name" value="Sulfotransferase_dom"/>
</dbReference>
<sequence>MRKVLVFDLTENPYPDVDELLKKLNPSTKAAHEGDTKLHDLVRNGKVGEWKQNFSPEQLRRLEATIREKTAGSAVMNLWKDVRAEALHMC</sequence>
<gene>
    <name evidence="2" type="ORF">HPB52_004185</name>
</gene>
<protein>
    <recommendedName>
        <fullName evidence="1">Sulfotransferase domain-containing protein</fullName>
    </recommendedName>
</protein>
<accession>A0A9D4ST98</accession>
<dbReference type="Gene3D" id="3.40.50.300">
    <property type="entry name" value="P-loop containing nucleotide triphosphate hydrolases"/>
    <property type="match status" value="1"/>
</dbReference>
<evidence type="ECO:0000313" key="2">
    <source>
        <dbReference type="EMBL" id="KAH7946768.1"/>
    </source>
</evidence>
<proteinExistence type="predicted"/>
<dbReference type="GO" id="GO:0008146">
    <property type="term" value="F:sulfotransferase activity"/>
    <property type="evidence" value="ECO:0007669"/>
    <property type="project" value="InterPro"/>
</dbReference>